<reference evidence="3 4" key="1">
    <citation type="submission" date="2016-09" db="EMBL/GenBank/DDBJ databases">
        <title>Extensive genetic diversity and differential bi-allelic expression allows diatom success in the polar Southern Ocean.</title>
        <authorList>
            <consortium name="DOE Joint Genome Institute"/>
            <person name="Mock T."/>
            <person name="Otillar R.P."/>
            <person name="Strauss J."/>
            <person name="Dupont C."/>
            <person name="Frickenhaus S."/>
            <person name="Maumus F."/>
            <person name="Mcmullan M."/>
            <person name="Sanges R."/>
            <person name="Schmutz J."/>
            <person name="Toseland A."/>
            <person name="Valas R."/>
            <person name="Veluchamy A."/>
            <person name="Ward B.J."/>
            <person name="Allen A."/>
            <person name="Barry K."/>
            <person name="Falciatore A."/>
            <person name="Ferrante M."/>
            <person name="Fortunato A.E."/>
            <person name="Gloeckner G."/>
            <person name="Gruber A."/>
            <person name="Hipkin R."/>
            <person name="Janech M."/>
            <person name="Kroth P."/>
            <person name="Leese F."/>
            <person name="Lindquist E."/>
            <person name="Lyon B.R."/>
            <person name="Martin J."/>
            <person name="Mayer C."/>
            <person name="Parker M."/>
            <person name="Quesneville H."/>
            <person name="Raymond J."/>
            <person name="Uhlig C."/>
            <person name="Valentin K.U."/>
            <person name="Worden A.Z."/>
            <person name="Armbrust E.V."/>
            <person name="Bowler C."/>
            <person name="Green B."/>
            <person name="Moulton V."/>
            <person name="Van Oosterhout C."/>
            <person name="Grigoriev I."/>
        </authorList>
    </citation>
    <scope>NUCLEOTIDE SEQUENCE [LARGE SCALE GENOMIC DNA]</scope>
    <source>
        <strain evidence="3 4">CCMP1102</strain>
    </source>
</reference>
<dbReference type="InParanoid" id="A0A1E7FU62"/>
<feature type="transmembrane region" description="Helical" evidence="2">
    <location>
        <begin position="106"/>
        <end position="128"/>
    </location>
</feature>
<dbReference type="OrthoDB" id="196021at2759"/>
<dbReference type="KEGG" id="fcy:FRACYDRAFT_231805"/>
<keyword evidence="4" id="KW-1185">Reference proteome</keyword>
<gene>
    <name evidence="3" type="ORF">FRACYDRAFT_231805</name>
</gene>
<feature type="transmembrane region" description="Helical" evidence="2">
    <location>
        <begin position="211"/>
        <end position="231"/>
    </location>
</feature>
<dbReference type="Proteomes" id="UP000095751">
    <property type="component" value="Unassembled WGS sequence"/>
</dbReference>
<protein>
    <submittedName>
        <fullName evidence="3">Uncharacterized protein</fullName>
    </submittedName>
</protein>
<feature type="transmembrane region" description="Helical" evidence="2">
    <location>
        <begin position="171"/>
        <end position="191"/>
    </location>
</feature>
<keyword evidence="2" id="KW-1133">Transmembrane helix</keyword>
<feature type="transmembrane region" description="Helical" evidence="2">
    <location>
        <begin position="243"/>
        <end position="263"/>
    </location>
</feature>
<feature type="region of interest" description="Disordered" evidence="1">
    <location>
        <begin position="1"/>
        <end position="65"/>
    </location>
</feature>
<sequence>MDEEQGTITTSSSNADRQSLMNDGNGNGNGNGNDDDDDDEVVTTQQQQQQQQQQHYDDDEKDENEAASASLLIEKDHHRLYLFGKYPLLDNNNNNNPNTNGFIIKLLKFIFVTYIMIGLIHVIVSQLFEDRDQLLKLKYILLYESDLIVRDCVIFFLVGRLYKKSSTGIDTIMFLSTVLFSNLYFESQNFIYFLQHSVSLYEIHCIWPWELWLFVLLLVPTIGTIVGLHVLKGYRENTLSIKITEMILCLLFFVAPMITSNYFHLHHWYAGWLLGMHCNYNTWWSKMSMAWCWGMYINGIAVYGRDPVLTCEYAYFLTIDNQCPYISCYLDAIQDVNQTDIKEMVPVDWRNCSAASSSGDYMP</sequence>
<dbReference type="AlphaFoldDB" id="A0A1E7FU62"/>
<feature type="compositionally biased region" description="Low complexity" evidence="1">
    <location>
        <begin position="42"/>
        <end position="54"/>
    </location>
</feature>
<feature type="transmembrane region" description="Helical" evidence="2">
    <location>
        <begin position="140"/>
        <end position="159"/>
    </location>
</feature>
<dbReference type="EMBL" id="KV784353">
    <property type="protein sequence ID" value="OEU21664.1"/>
    <property type="molecule type" value="Genomic_DNA"/>
</dbReference>
<feature type="transmembrane region" description="Helical" evidence="2">
    <location>
        <begin position="283"/>
        <end position="303"/>
    </location>
</feature>
<evidence type="ECO:0000313" key="4">
    <source>
        <dbReference type="Proteomes" id="UP000095751"/>
    </source>
</evidence>
<accession>A0A1E7FU62</accession>
<evidence type="ECO:0000256" key="1">
    <source>
        <dbReference type="SAM" id="MobiDB-lite"/>
    </source>
</evidence>
<name>A0A1E7FU62_9STRA</name>
<keyword evidence="2" id="KW-0812">Transmembrane</keyword>
<organism evidence="3 4">
    <name type="scientific">Fragilariopsis cylindrus CCMP1102</name>
    <dbReference type="NCBI Taxonomy" id="635003"/>
    <lineage>
        <taxon>Eukaryota</taxon>
        <taxon>Sar</taxon>
        <taxon>Stramenopiles</taxon>
        <taxon>Ochrophyta</taxon>
        <taxon>Bacillariophyta</taxon>
        <taxon>Bacillariophyceae</taxon>
        <taxon>Bacillariophycidae</taxon>
        <taxon>Bacillariales</taxon>
        <taxon>Bacillariaceae</taxon>
        <taxon>Fragilariopsis</taxon>
    </lineage>
</organism>
<evidence type="ECO:0000313" key="3">
    <source>
        <dbReference type="EMBL" id="OEU21664.1"/>
    </source>
</evidence>
<evidence type="ECO:0000256" key="2">
    <source>
        <dbReference type="SAM" id="Phobius"/>
    </source>
</evidence>
<feature type="compositionally biased region" description="Polar residues" evidence="1">
    <location>
        <begin position="1"/>
        <end position="21"/>
    </location>
</feature>
<proteinExistence type="predicted"/>
<keyword evidence="2" id="KW-0472">Membrane</keyword>